<evidence type="ECO:0000259" key="3">
    <source>
        <dbReference type="Pfam" id="PF02678"/>
    </source>
</evidence>
<accession>A0ABY7YZZ5</accession>
<comment type="similarity">
    <text evidence="1 2">Belongs to the pirin family.</text>
</comment>
<proteinExistence type="inferred from homology"/>
<reference evidence="5 6" key="1">
    <citation type="submission" date="2023-02" db="EMBL/GenBank/DDBJ databases">
        <title>Devosia chondri sp. nov., isolated from the phycosphere of marine algae.</title>
        <authorList>
            <person name="Kim J.M."/>
            <person name="Lee J.K."/>
            <person name="Choi B.J."/>
            <person name="Bayburt H."/>
            <person name="Jeon C.O."/>
        </authorList>
    </citation>
    <scope>NUCLEOTIDE SEQUENCE [LARGE SCALE GENOMIC DNA]</scope>
    <source>
        <strain evidence="5 6">G2-5</strain>
    </source>
</reference>
<feature type="domain" description="Pirin C-terminal" evidence="4">
    <location>
        <begin position="192"/>
        <end position="291"/>
    </location>
</feature>
<dbReference type="Pfam" id="PF05726">
    <property type="entry name" value="Pirin_C"/>
    <property type="match status" value="1"/>
</dbReference>
<keyword evidence="6" id="KW-1185">Reference proteome</keyword>
<evidence type="ECO:0000313" key="5">
    <source>
        <dbReference type="EMBL" id="WDR06747.1"/>
    </source>
</evidence>
<gene>
    <name evidence="5" type="ORF">PSQ90_04650</name>
</gene>
<dbReference type="InterPro" id="IPR008778">
    <property type="entry name" value="Pirin_C_dom"/>
</dbReference>
<dbReference type="PANTHER" id="PTHR13903">
    <property type="entry name" value="PIRIN-RELATED"/>
    <property type="match status" value="1"/>
</dbReference>
<dbReference type="InterPro" id="IPR011051">
    <property type="entry name" value="RmlC_Cupin_sf"/>
</dbReference>
<organism evidence="5 6">
    <name type="scientific">Devosia rhodophyticola</name>
    <dbReference type="NCBI Taxonomy" id="3026423"/>
    <lineage>
        <taxon>Bacteria</taxon>
        <taxon>Pseudomonadati</taxon>
        <taxon>Pseudomonadota</taxon>
        <taxon>Alphaproteobacteria</taxon>
        <taxon>Hyphomicrobiales</taxon>
        <taxon>Devosiaceae</taxon>
        <taxon>Devosia</taxon>
    </lineage>
</organism>
<evidence type="ECO:0000313" key="6">
    <source>
        <dbReference type="Proteomes" id="UP001222118"/>
    </source>
</evidence>
<dbReference type="Gene3D" id="2.60.120.10">
    <property type="entry name" value="Jelly Rolls"/>
    <property type="match status" value="2"/>
</dbReference>
<dbReference type="PANTHER" id="PTHR13903:SF8">
    <property type="entry name" value="PIRIN"/>
    <property type="match status" value="1"/>
</dbReference>
<dbReference type="InterPro" id="IPR012093">
    <property type="entry name" value="Pirin"/>
</dbReference>
<dbReference type="Proteomes" id="UP001222118">
    <property type="component" value="Chromosome"/>
</dbReference>
<dbReference type="CDD" id="cd02247">
    <property type="entry name" value="cupin_pirin_C"/>
    <property type="match status" value="1"/>
</dbReference>
<dbReference type="InterPro" id="IPR003829">
    <property type="entry name" value="Pirin_N_dom"/>
</dbReference>
<evidence type="ECO:0000259" key="4">
    <source>
        <dbReference type="Pfam" id="PF05726"/>
    </source>
</evidence>
<dbReference type="CDD" id="cd02909">
    <property type="entry name" value="cupin_pirin_N"/>
    <property type="match status" value="1"/>
</dbReference>
<dbReference type="RefSeq" id="WP_282212260.1">
    <property type="nucleotide sequence ID" value="NZ_CP118247.1"/>
</dbReference>
<evidence type="ECO:0000256" key="2">
    <source>
        <dbReference type="RuleBase" id="RU003457"/>
    </source>
</evidence>
<name>A0ABY7YZZ5_9HYPH</name>
<evidence type="ECO:0000256" key="1">
    <source>
        <dbReference type="ARBA" id="ARBA00008416"/>
    </source>
</evidence>
<feature type="domain" description="Pirin N-terminal" evidence="3">
    <location>
        <begin position="34"/>
        <end position="139"/>
    </location>
</feature>
<protein>
    <submittedName>
        <fullName evidence="5">Pirin family protein</fullName>
    </submittedName>
</protein>
<dbReference type="Pfam" id="PF02678">
    <property type="entry name" value="Pirin"/>
    <property type="match status" value="1"/>
</dbReference>
<dbReference type="InterPro" id="IPR014710">
    <property type="entry name" value="RmlC-like_jellyroll"/>
</dbReference>
<dbReference type="PIRSF" id="PIRSF006232">
    <property type="entry name" value="Pirin"/>
    <property type="match status" value="1"/>
</dbReference>
<sequence>MTWLPSNDPILGDAQSCEALELVVVPRTRDLGNFPVRRALPHGKRQMVGPFIFFDHFGPVQFISGQGMDIKPHPHIGLSTVTYLFDGKITHRDSEGNVQEIQPGAMNLMTAGRGITHSERTPDVERSVGQKMLGLQSWIALPEGREEIDPSFQHFGAEALPTVTDAGLSARIIAGSAFGKSAKVDMVSDWFYVEVTLAAGNSAPLDADHEERAIYIVDGEIDIAGDVFEGPRLLVFRPGDKISVTAVRPSRMMFLGGTALGGPRYIWWNFVSSSKERIEQAKEDWKNARFGAVPDETEFIPLPEKSF</sequence>
<dbReference type="SUPFAM" id="SSF51182">
    <property type="entry name" value="RmlC-like cupins"/>
    <property type="match status" value="1"/>
</dbReference>
<dbReference type="EMBL" id="CP118247">
    <property type="protein sequence ID" value="WDR06747.1"/>
    <property type="molecule type" value="Genomic_DNA"/>
</dbReference>